<dbReference type="CDD" id="cd00446">
    <property type="entry name" value="GrpE"/>
    <property type="match status" value="1"/>
</dbReference>
<evidence type="ECO:0000256" key="2">
    <source>
        <dbReference type="ARBA" id="ARBA00009054"/>
    </source>
</evidence>
<sequence>MTDDAAPAADQDETKTAGQDPAPQTAEEVEAALRAEIAQLKDQMLRIAAEGENVRRRAEKEANDARAYAIQKFARDLLGVADNLARAMQHAPRDAEDPLVKNLAIGLEMTEKELLAAFERNGLKRVDPAKGAKFDPHQHQAVMEQPSSEVAGGGVVQVMQVGYELFGRIVRPAMVVVAAKGSGPAEPAPNVEAAVNNPYAHPEAGEDGAGAAVDRKA</sequence>
<keyword evidence="6 10" id="KW-0143">Chaperone</keyword>
<dbReference type="Gene3D" id="3.90.20.20">
    <property type="match status" value="1"/>
</dbReference>
<evidence type="ECO:0000256" key="3">
    <source>
        <dbReference type="ARBA" id="ARBA00011738"/>
    </source>
</evidence>
<keyword evidence="15" id="KW-1185">Reference proteome</keyword>
<dbReference type="PROSITE" id="PS01071">
    <property type="entry name" value="GRPE"/>
    <property type="match status" value="1"/>
</dbReference>
<dbReference type="GO" id="GO:0006457">
    <property type="term" value="P:protein folding"/>
    <property type="evidence" value="ECO:0007669"/>
    <property type="project" value="InterPro"/>
</dbReference>
<dbReference type="SUPFAM" id="SSF58014">
    <property type="entry name" value="Coiled-coil domain of nucleotide exchange factor GrpE"/>
    <property type="match status" value="1"/>
</dbReference>
<evidence type="ECO:0000313" key="14">
    <source>
        <dbReference type="EMBL" id="QUD86462.1"/>
    </source>
</evidence>
<dbReference type="PANTHER" id="PTHR21237">
    <property type="entry name" value="GRPE PROTEIN"/>
    <property type="match status" value="1"/>
</dbReference>
<dbReference type="Pfam" id="PF01025">
    <property type="entry name" value="GrpE"/>
    <property type="match status" value="1"/>
</dbReference>
<dbReference type="GO" id="GO:0042803">
    <property type="term" value="F:protein homodimerization activity"/>
    <property type="evidence" value="ECO:0007669"/>
    <property type="project" value="InterPro"/>
</dbReference>
<dbReference type="NCBIfam" id="NF010748">
    <property type="entry name" value="PRK14150.1"/>
    <property type="match status" value="1"/>
</dbReference>
<evidence type="ECO:0000256" key="1">
    <source>
        <dbReference type="ARBA" id="ARBA00004496"/>
    </source>
</evidence>
<reference evidence="14" key="1">
    <citation type="submission" date="2021-04" db="EMBL/GenBank/DDBJ databases">
        <title>The complete genome sequence of Caulobacter sp. S6.</title>
        <authorList>
            <person name="Tang Y."/>
            <person name="Ouyang W."/>
            <person name="Liu Q."/>
            <person name="Huang B."/>
            <person name="Guo Z."/>
            <person name="Lei P."/>
        </authorList>
    </citation>
    <scope>NUCLEOTIDE SEQUENCE</scope>
    <source>
        <strain evidence="14">S6</strain>
    </source>
</reference>
<evidence type="ECO:0000256" key="6">
    <source>
        <dbReference type="ARBA" id="ARBA00023186"/>
    </source>
</evidence>
<name>A0A975IT39_9CAUL</name>
<evidence type="ECO:0000256" key="5">
    <source>
        <dbReference type="ARBA" id="ARBA00023016"/>
    </source>
</evidence>
<evidence type="ECO:0000313" key="15">
    <source>
        <dbReference type="Proteomes" id="UP000676409"/>
    </source>
</evidence>
<dbReference type="HAMAP" id="MF_01151">
    <property type="entry name" value="GrpE"/>
    <property type="match status" value="1"/>
</dbReference>
<dbReference type="GO" id="GO:0051087">
    <property type="term" value="F:protein-folding chaperone binding"/>
    <property type="evidence" value="ECO:0007669"/>
    <property type="project" value="InterPro"/>
</dbReference>
<proteinExistence type="inferred from homology"/>
<dbReference type="SUPFAM" id="SSF51064">
    <property type="entry name" value="Head domain of nucleotide exchange factor GrpE"/>
    <property type="match status" value="1"/>
</dbReference>
<comment type="subcellular location">
    <subcellularLocation>
        <location evidence="1 10">Cytoplasm</location>
    </subcellularLocation>
</comment>
<dbReference type="PANTHER" id="PTHR21237:SF23">
    <property type="entry name" value="GRPE PROTEIN HOMOLOG, MITOCHONDRIAL"/>
    <property type="match status" value="1"/>
</dbReference>
<feature type="region of interest" description="Disordered" evidence="13">
    <location>
        <begin position="197"/>
        <end position="217"/>
    </location>
</feature>
<keyword evidence="4 10" id="KW-0963">Cytoplasm</keyword>
<dbReference type="AlphaFoldDB" id="A0A975IT39"/>
<dbReference type="Proteomes" id="UP000676409">
    <property type="component" value="Chromosome"/>
</dbReference>
<dbReference type="InterPro" id="IPR013805">
    <property type="entry name" value="GrpE_CC"/>
</dbReference>
<dbReference type="EMBL" id="CP073078">
    <property type="protein sequence ID" value="QUD86462.1"/>
    <property type="molecule type" value="Genomic_DNA"/>
</dbReference>
<evidence type="ECO:0000256" key="4">
    <source>
        <dbReference type="ARBA" id="ARBA00022490"/>
    </source>
</evidence>
<comment type="function">
    <text evidence="7 10 11">Participates actively in the response to hyperosmotic and heat shock by preventing the aggregation of stress-denatured proteins, in association with DnaK and GrpE. It is the nucleotide exchange factor for DnaK and may function as a thermosensor. Unfolded proteins bind initially to DnaJ; upon interaction with the DnaJ-bound protein, DnaK hydrolyzes its bound ATP, resulting in the formation of a stable complex. GrpE releases ADP from DnaK; ATP binding to DnaK triggers the release of the substrate protein, thus completing the reaction cycle. Several rounds of ATP-dependent interactions between DnaJ, DnaK and GrpE are required for fully efficient folding.</text>
</comment>
<dbReference type="KEGG" id="caul:KCG34_15335"/>
<organism evidence="14 15">
    <name type="scientific">Phenylobacterium montanum</name>
    <dbReference type="NCBI Taxonomy" id="2823693"/>
    <lineage>
        <taxon>Bacteria</taxon>
        <taxon>Pseudomonadati</taxon>
        <taxon>Pseudomonadota</taxon>
        <taxon>Alphaproteobacteria</taxon>
        <taxon>Caulobacterales</taxon>
        <taxon>Caulobacteraceae</taxon>
        <taxon>Phenylobacterium</taxon>
    </lineage>
</organism>
<dbReference type="GO" id="GO:0000774">
    <property type="term" value="F:adenyl-nucleotide exchange factor activity"/>
    <property type="evidence" value="ECO:0007669"/>
    <property type="project" value="InterPro"/>
</dbReference>
<evidence type="ECO:0000256" key="9">
    <source>
        <dbReference type="ARBA" id="ARBA00076414"/>
    </source>
</evidence>
<dbReference type="FunFam" id="2.30.22.10:FF:000001">
    <property type="entry name" value="Protein GrpE"/>
    <property type="match status" value="1"/>
</dbReference>
<dbReference type="RefSeq" id="WP_211936514.1">
    <property type="nucleotide sequence ID" value="NZ_CP073078.1"/>
</dbReference>
<keyword evidence="5 10" id="KW-0346">Stress response</keyword>
<evidence type="ECO:0000256" key="13">
    <source>
        <dbReference type="SAM" id="MobiDB-lite"/>
    </source>
</evidence>
<gene>
    <name evidence="10 14" type="primary">grpE</name>
    <name evidence="14" type="ORF">KCG34_15335</name>
</gene>
<evidence type="ECO:0000256" key="11">
    <source>
        <dbReference type="RuleBase" id="RU000639"/>
    </source>
</evidence>
<feature type="region of interest" description="Disordered" evidence="13">
    <location>
        <begin position="1"/>
        <end position="28"/>
    </location>
</feature>
<protein>
    <recommendedName>
        <fullName evidence="8 10">Protein GrpE</fullName>
    </recommendedName>
    <alternativeName>
        <fullName evidence="9 10">HSP-70 cofactor</fullName>
    </alternativeName>
</protein>
<comment type="subunit">
    <text evidence="3 10">Homodimer.</text>
</comment>
<dbReference type="NCBIfam" id="NF010738">
    <property type="entry name" value="PRK14140.1"/>
    <property type="match status" value="1"/>
</dbReference>
<evidence type="ECO:0000256" key="7">
    <source>
        <dbReference type="ARBA" id="ARBA00053401"/>
    </source>
</evidence>
<comment type="similarity">
    <text evidence="2 10 12">Belongs to the GrpE family.</text>
</comment>
<dbReference type="InterPro" id="IPR000740">
    <property type="entry name" value="GrpE"/>
</dbReference>
<evidence type="ECO:0000256" key="10">
    <source>
        <dbReference type="HAMAP-Rule" id="MF_01151"/>
    </source>
</evidence>
<evidence type="ECO:0000256" key="8">
    <source>
        <dbReference type="ARBA" id="ARBA00072274"/>
    </source>
</evidence>
<evidence type="ECO:0000256" key="12">
    <source>
        <dbReference type="RuleBase" id="RU004478"/>
    </source>
</evidence>
<dbReference type="GO" id="GO:0005737">
    <property type="term" value="C:cytoplasm"/>
    <property type="evidence" value="ECO:0007669"/>
    <property type="project" value="UniProtKB-SubCell"/>
</dbReference>
<dbReference type="PRINTS" id="PR00773">
    <property type="entry name" value="GRPEPROTEIN"/>
</dbReference>
<accession>A0A975IT39</accession>
<dbReference type="Gene3D" id="2.30.22.10">
    <property type="entry name" value="Head domain of nucleotide exchange factor GrpE"/>
    <property type="match status" value="1"/>
</dbReference>
<dbReference type="InterPro" id="IPR009012">
    <property type="entry name" value="GrpE_head"/>
</dbReference>
<dbReference type="NCBIfam" id="NF010752">
    <property type="entry name" value="PRK14155.1"/>
    <property type="match status" value="1"/>
</dbReference>
<dbReference type="GO" id="GO:0051082">
    <property type="term" value="F:unfolded protein binding"/>
    <property type="evidence" value="ECO:0007669"/>
    <property type="project" value="TreeGrafter"/>
</dbReference>